<proteinExistence type="inferred from homology"/>
<dbReference type="EMBL" id="JACZDF010000001">
    <property type="protein sequence ID" value="MBD9697979.1"/>
    <property type="molecule type" value="Genomic_DNA"/>
</dbReference>
<dbReference type="Gene3D" id="3.20.20.380">
    <property type="entry name" value="Copper homeostasis (CutC) domain"/>
    <property type="match status" value="1"/>
</dbReference>
<organism evidence="3 4">
    <name type="scientific">Flavimobilis rhizosphaerae</name>
    <dbReference type="NCBI Taxonomy" id="2775421"/>
    <lineage>
        <taxon>Bacteria</taxon>
        <taxon>Bacillati</taxon>
        <taxon>Actinomycetota</taxon>
        <taxon>Actinomycetes</taxon>
        <taxon>Micrococcales</taxon>
        <taxon>Jonesiaceae</taxon>
        <taxon>Flavimobilis</taxon>
    </lineage>
</organism>
<dbReference type="Pfam" id="PF03932">
    <property type="entry name" value="CutC"/>
    <property type="match status" value="1"/>
</dbReference>
<keyword evidence="4" id="KW-1185">Reference proteome</keyword>
<accession>A0ABR9DM47</accession>
<name>A0ABR9DM47_9MICO</name>
<evidence type="ECO:0000256" key="1">
    <source>
        <dbReference type="ARBA" id="ARBA00007768"/>
    </source>
</evidence>
<evidence type="ECO:0000313" key="4">
    <source>
        <dbReference type="Proteomes" id="UP000642107"/>
    </source>
</evidence>
<reference evidence="3 4" key="1">
    <citation type="submission" date="2020-09" db="EMBL/GenBank/DDBJ databases">
        <title>Flavimobilis rhizosphaerae sp. nov., isolated from rhizosphere soil of Spartina alterniflora.</title>
        <authorList>
            <person name="Hanqin C."/>
        </authorList>
    </citation>
    <scope>NUCLEOTIDE SEQUENCE [LARGE SCALE GENOMIC DNA]</scope>
    <source>
        <strain evidence="3 4">GY 10621</strain>
    </source>
</reference>
<gene>
    <name evidence="2" type="primary">cutC</name>
    <name evidence="3" type="ORF">IGS67_00485</name>
</gene>
<comment type="caution">
    <text evidence="2">Once thought to be involved in copper homeostasis, experiments in E.coli have shown this is not the case.</text>
</comment>
<comment type="subcellular location">
    <subcellularLocation>
        <location evidence="2">Cytoplasm</location>
    </subcellularLocation>
</comment>
<dbReference type="InterPro" id="IPR036822">
    <property type="entry name" value="CutC-like_dom_sf"/>
</dbReference>
<dbReference type="HAMAP" id="MF_00795">
    <property type="entry name" value="CutC"/>
    <property type="match status" value="1"/>
</dbReference>
<dbReference type="SUPFAM" id="SSF110395">
    <property type="entry name" value="CutC-like"/>
    <property type="match status" value="1"/>
</dbReference>
<dbReference type="RefSeq" id="WP_192276689.1">
    <property type="nucleotide sequence ID" value="NZ_JACZDF010000001.1"/>
</dbReference>
<protein>
    <recommendedName>
        <fullName evidence="2">PF03932 family protein CutC</fullName>
    </recommendedName>
</protein>
<dbReference type="InterPro" id="IPR005627">
    <property type="entry name" value="CutC-like"/>
</dbReference>
<comment type="caution">
    <text evidence="3">The sequence shown here is derived from an EMBL/GenBank/DDBJ whole genome shotgun (WGS) entry which is preliminary data.</text>
</comment>
<evidence type="ECO:0000313" key="3">
    <source>
        <dbReference type="EMBL" id="MBD9697979.1"/>
    </source>
</evidence>
<dbReference type="Proteomes" id="UP000642107">
    <property type="component" value="Unassembled WGS sequence"/>
</dbReference>
<evidence type="ECO:0000256" key="2">
    <source>
        <dbReference type="HAMAP-Rule" id="MF_00795"/>
    </source>
</evidence>
<dbReference type="PANTHER" id="PTHR12598">
    <property type="entry name" value="COPPER HOMEOSTASIS PROTEIN CUTC"/>
    <property type="match status" value="1"/>
</dbReference>
<comment type="similarity">
    <text evidence="1 2">Belongs to the CutC family.</text>
</comment>
<keyword evidence="2" id="KW-0963">Cytoplasm</keyword>
<dbReference type="PANTHER" id="PTHR12598:SF0">
    <property type="entry name" value="COPPER HOMEOSTASIS PROTEIN CUTC HOMOLOG"/>
    <property type="match status" value="1"/>
</dbReference>
<sequence>MDSAVGRSIVAVEIAVQDAAGARVAREAGADRVEVCGALAATGGLTPSLGTIEQVVAVGLPVHVLVRPRAGGFQHDADELALMAADVRHAVRAGAAGVVVGVLDARGDVDRDAVARLRDAADGRDVTFHRALDVVPDRLAALRTLADLGVRRVLTSGGAARTILGLAELAAMVREETGVEIMAGGGLRSQDVAPLLVAGVDAVHLSASVERDDRGPAGPGGGAGAAYLVTDPERVRAVVSAAHT</sequence>